<dbReference type="EMBL" id="GGEC01034022">
    <property type="protein sequence ID" value="MBX14506.1"/>
    <property type="molecule type" value="Transcribed_RNA"/>
</dbReference>
<reference evidence="1" key="1">
    <citation type="submission" date="2018-02" db="EMBL/GenBank/DDBJ databases">
        <title>Rhizophora mucronata_Transcriptome.</title>
        <authorList>
            <person name="Meera S.P."/>
            <person name="Sreeshan A."/>
            <person name="Augustine A."/>
        </authorList>
    </citation>
    <scope>NUCLEOTIDE SEQUENCE</scope>
    <source>
        <tissue evidence="1">Leaf</tissue>
    </source>
</reference>
<dbReference type="AlphaFoldDB" id="A0A2P2L949"/>
<sequence>MSCFANSVRLTSGCVILGDFAGEELLPVVLETLLPMVAVTEASSGRYLFLFLLNFIF</sequence>
<accession>A0A2P2L949</accession>
<organism evidence="1">
    <name type="scientific">Rhizophora mucronata</name>
    <name type="common">Asiatic mangrove</name>
    <dbReference type="NCBI Taxonomy" id="61149"/>
    <lineage>
        <taxon>Eukaryota</taxon>
        <taxon>Viridiplantae</taxon>
        <taxon>Streptophyta</taxon>
        <taxon>Embryophyta</taxon>
        <taxon>Tracheophyta</taxon>
        <taxon>Spermatophyta</taxon>
        <taxon>Magnoliopsida</taxon>
        <taxon>eudicotyledons</taxon>
        <taxon>Gunneridae</taxon>
        <taxon>Pentapetalae</taxon>
        <taxon>rosids</taxon>
        <taxon>fabids</taxon>
        <taxon>Malpighiales</taxon>
        <taxon>Rhizophoraceae</taxon>
        <taxon>Rhizophora</taxon>
    </lineage>
</organism>
<protein>
    <submittedName>
        <fullName evidence="1">Uncharacterized protein</fullName>
    </submittedName>
</protein>
<proteinExistence type="predicted"/>
<evidence type="ECO:0000313" key="1">
    <source>
        <dbReference type="EMBL" id="MBX14506.1"/>
    </source>
</evidence>
<name>A0A2P2L949_RHIMU</name>